<name>A0A2T6BJ74_9RHOB</name>
<evidence type="ECO:0000313" key="2">
    <source>
        <dbReference type="Proteomes" id="UP000243978"/>
    </source>
</evidence>
<dbReference type="OrthoDB" id="9796131at2"/>
<organism evidence="1 2">
    <name type="scientific">Litoreibacter ponti</name>
    <dbReference type="NCBI Taxonomy" id="1510457"/>
    <lineage>
        <taxon>Bacteria</taxon>
        <taxon>Pseudomonadati</taxon>
        <taxon>Pseudomonadota</taxon>
        <taxon>Alphaproteobacteria</taxon>
        <taxon>Rhodobacterales</taxon>
        <taxon>Roseobacteraceae</taxon>
        <taxon>Litoreibacter</taxon>
    </lineage>
</organism>
<dbReference type="RefSeq" id="WP_107844332.1">
    <property type="nucleotide sequence ID" value="NZ_QBKS01000001.1"/>
</dbReference>
<keyword evidence="2" id="KW-1185">Reference proteome</keyword>
<evidence type="ECO:0000313" key="1">
    <source>
        <dbReference type="EMBL" id="PTX56109.1"/>
    </source>
</evidence>
<dbReference type="Proteomes" id="UP000243978">
    <property type="component" value="Unassembled WGS sequence"/>
</dbReference>
<dbReference type="AlphaFoldDB" id="A0A2T6BJ74"/>
<sequence>MAELAPAKLIFDGTCPDCGTREQILPLPLPGVEDDFDWKVRDYDSFKLFMMQELASRYPDRRRWTPADMEVVLVEVLSAALDRASHAMDRVQAERYLDTARKPGSVRRLLAMIGWQADGADMAAARAQFAPASAEPTDTEALEQYWLRNPAAMERARREGPRQIAEQRRMVTLADHSTVLQSHPLVALAQARMVWSGAWNSILVATLLEDDLPMDRPLHDGPADATRPNRLRAELWREIEAFHSDRNLALPPVGPGLTGRAILRVLVDAYRMIGAEVFLEPARAAPINVTLSVRAAKGFFRSELKQAVAAVFTSDQGGFFEPGRFGFGETIYASDIIEAAMQIEGVAVACLNRFRRVGDSFEDRSAEGFISVDPDAYILCAGDSRRPERGAFRITVQGGEVG</sequence>
<accession>A0A2T6BJ74</accession>
<proteinExistence type="predicted"/>
<comment type="caution">
    <text evidence="1">The sequence shown here is derived from an EMBL/GenBank/DDBJ whole genome shotgun (WGS) entry which is preliminary data.</text>
</comment>
<dbReference type="EMBL" id="QBKS01000001">
    <property type="protein sequence ID" value="PTX56109.1"/>
    <property type="molecule type" value="Genomic_DNA"/>
</dbReference>
<reference evidence="1 2" key="1">
    <citation type="submission" date="2018-04" db="EMBL/GenBank/DDBJ databases">
        <title>Genomic Encyclopedia of Archaeal and Bacterial Type Strains, Phase II (KMG-II): from individual species to whole genera.</title>
        <authorList>
            <person name="Goeker M."/>
        </authorList>
    </citation>
    <scope>NUCLEOTIDE SEQUENCE [LARGE SCALE GENOMIC DNA]</scope>
    <source>
        <strain evidence="1 2">DSM 100977</strain>
    </source>
</reference>
<protein>
    <submittedName>
        <fullName evidence="1">Uncharacterized protein</fullName>
    </submittedName>
</protein>
<gene>
    <name evidence="1" type="ORF">C8N43_0760</name>
</gene>